<dbReference type="EMBL" id="AWSO01001713">
    <property type="protein sequence ID" value="ESK83017.1"/>
    <property type="molecule type" value="Genomic_DNA"/>
</dbReference>
<name>V2WN66_MONRO</name>
<dbReference type="Pfam" id="PF00780">
    <property type="entry name" value="CNH"/>
    <property type="match status" value="1"/>
</dbReference>
<dbReference type="AlphaFoldDB" id="V2WN66"/>
<evidence type="ECO:0000259" key="5">
    <source>
        <dbReference type="PROSITE" id="PS50219"/>
    </source>
</evidence>
<dbReference type="OrthoDB" id="5325112at2759"/>
<comment type="subcellular location">
    <subcellularLocation>
        <location evidence="1">Cytoplasm</location>
    </subcellularLocation>
</comment>
<evidence type="ECO:0000313" key="7">
    <source>
        <dbReference type="Proteomes" id="UP000017559"/>
    </source>
</evidence>
<dbReference type="GO" id="GO:0005737">
    <property type="term" value="C:cytoplasm"/>
    <property type="evidence" value="ECO:0007669"/>
    <property type="project" value="UniProtKB-SubCell"/>
</dbReference>
<dbReference type="PANTHER" id="PTHR12894">
    <property type="entry name" value="CNH DOMAIN CONTAINING"/>
    <property type="match status" value="1"/>
</dbReference>
<dbReference type="GO" id="GO:0034058">
    <property type="term" value="P:endosomal vesicle fusion"/>
    <property type="evidence" value="ECO:0007669"/>
    <property type="project" value="TreeGrafter"/>
</dbReference>
<keyword evidence="4" id="KW-0653">Protein transport</keyword>
<dbReference type="HOGENOM" id="CLU_063262_0_0_1"/>
<dbReference type="InterPro" id="IPR001180">
    <property type="entry name" value="CNH_dom"/>
</dbReference>
<evidence type="ECO:0000313" key="6">
    <source>
        <dbReference type="EMBL" id="ESK83017.1"/>
    </source>
</evidence>
<feature type="domain" description="CNH" evidence="5">
    <location>
        <begin position="29"/>
        <end position="319"/>
    </location>
</feature>
<dbReference type="STRING" id="1381753.V2WN66"/>
<reference evidence="6 7" key="1">
    <citation type="journal article" date="2014" name="BMC Genomics">
        <title>Genome and secretome analysis of the hemibiotrophic fungal pathogen, Moniliophthora roreri, which causes frosty pod rot disease of cacao: mechanisms of the biotrophic and necrotrophic phases.</title>
        <authorList>
            <person name="Meinhardt L.W."/>
            <person name="Costa G.G.L."/>
            <person name="Thomazella D.P.T."/>
            <person name="Teixeira P.J.P.L."/>
            <person name="Carazzolle M.F."/>
            <person name="Schuster S.C."/>
            <person name="Carlson J.E."/>
            <person name="Guiltinan M.J."/>
            <person name="Mieczkowski P."/>
            <person name="Farmer A."/>
            <person name="Ramaraj T."/>
            <person name="Crozier J."/>
            <person name="Davis R.E."/>
            <person name="Shao J."/>
            <person name="Melnick R.L."/>
            <person name="Pereira G.A.G."/>
            <person name="Bailey B.A."/>
        </authorList>
    </citation>
    <scope>NUCLEOTIDE SEQUENCE [LARGE SCALE GENOMIC DNA]</scope>
    <source>
        <strain evidence="6 7">MCA 2997</strain>
    </source>
</reference>
<keyword evidence="2" id="KW-0813">Transport</keyword>
<dbReference type="SUPFAM" id="SSF50978">
    <property type="entry name" value="WD40 repeat-like"/>
    <property type="match status" value="1"/>
</dbReference>
<evidence type="ECO:0000256" key="2">
    <source>
        <dbReference type="ARBA" id="ARBA00022448"/>
    </source>
</evidence>
<evidence type="ECO:0000256" key="4">
    <source>
        <dbReference type="ARBA" id="ARBA00022927"/>
    </source>
</evidence>
<dbReference type="GO" id="GO:0015031">
    <property type="term" value="P:protein transport"/>
    <property type="evidence" value="ECO:0007669"/>
    <property type="project" value="UniProtKB-KW"/>
</dbReference>
<evidence type="ECO:0000256" key="1">
    <source>
        <dbReference type="ARBA" id="ARBA00004496"/>
    </source>
</evidence>
<dbReference type="PROSITE" id="PS50219">
    <property type="entry name" value="CNH"/>
    <property type="match status" value="1"/>
</dbReference>
<dbReference type="Proteomes" id="UP000017559">
    <property type="component" value="Unassembled WGS sequence"/>
</dbReference>
<dbReference type="GO" id="GO:0016020">
    <property type="term" value="C:membrane"/>
    <property type="evidence" value="ECO:0007669"/>
    <property type="project" value="TreeGrafter"/>
</dbReference>
<keyword evidence="3" id="KW-0963">Cytoplasm</keyword>
<protein>
    <recommendedName>
        <fullName evidence="5">CNH domain-containing protein</fullName>
    </recommendedName>
</protein>
<dbReference type="InterPro" id="IPR032914">
    <property type="entry name" value="Vam6/VPS39/TRAP1"/>
</dbReference>
<sequence length="351" mass="38765">MSMNIPEVPPFQLQKLISNISEGLGLGPGVEVRCAQAHGSEIYVGCSNGELMRFALQADDPNKMESYTILSRQNLPNDKPVEEIVLLPSISRVLVLSDNQIHFYTLPSLDVVAYNIIKPIRHVVTFAVDHEHLIRPAQPISGTPIRPEPVEFCVIKRNAIALYSLRERLLFLKEIPLPQGIRTLARRSGNTLCMADQDFYNIVDLENAQMFPLLPLNQAGDGEPLQIQPFITVTGPGEYLLISWTGASALGIFINSNGEPVRGTLEWPSYPKSVCFDYPYVSTLLPNNTIEIHNVDTQGLVQVVPAPPEEDVSKEERSVLTTSLAGFLVPSTQRSAKMRTVPVSLLRGVSS</sequence>
<dbReference type="PANTHER" id="PTHR12894:SF27">
    <property type="entry name" value="TRANSFORMING GROWTH FACTOR-BETA RECEPTOR-ASSOCIATED PROTEIN 1"/>
    <property type="match status" value="1"/>
</dbReference>
<keyword evidence="7" id="KW-1185">Reference proteome</keyword>
<gene>
    <name evidence="6" type="ORF">Moror_11751</name>
</gene>
<accession>V2WN66</accession>
<dbReference type="InterPro" id="IPR036322">
    <property type="entry name" value="WD40_repeat_dom_sf"/>
</dbReference>
<proteinExistence type="predicted"/>
<evidence type="ECO:0000256" key="3">
    <source>
        <dbReference type="ARBA" id="ARBA00022490"/>
    </source>
</evidence>
<dbReference type="GO" id="GO:0006914">
    <property type="term" value="P:autophagy"/>
    <property type="evidence" value="ECO:0007669"/>
    <property type="project" value="TreeGrafter"/>
</dbReference>
<comment type="caution">
    <text evidence="6">The sequence shown here is derived from an EMBL/GenBank/DDBJ whole genome shotgun (WGS) entry which is preliminary data.</text>
</comment>
<dbReference type="KEGG" id="mrr:Moror_11751"/>
<organism evidence="6 7">
    <name type="scientific">Moniliophthora roreri (strain MCA 2997)</name>
    <name type="common">Cocoa frosty pod rot fungus</name>
    <name type="synonym">Crinipellis roreri</name>
    <dbReference type="NCBI Taxonomy" id="1381753"/>
    <lineage>
        <taxon>Eukaryota</taxon>
        <taxon>Fungi</taxon>
        <taxon>Dikarya</taxon>
        <taxon>Basidiomycota</taxon>
        <taxon>Agaricomycotina</taxon>
        <taxon>Agaricomycetes</taxon>
        <taxon>Agaricomycetidae</taxon>
        <taxon>Agaricales</taxon>
        <taxon>Marasmiineae</taxon>
        <taxon>Marasmiaceae</taxon>
        <taxon>Moniliophthora</taxon>
    </lineage>
</organism>